<dbReference type="EMBL" id="JARFYN010000083">
    <property type="protein sequence ID" value="MDL2410442.1"/>
    <property type="molecule type" value="Genomic_DNA"/>
</dbReference>
<reference evidence="1" key="1">
    <citation type="submission" date="2023-06" db="EMBL/GenBank/DDBJ databases">
        <title>Phylogenetic Diversity of Rhizobium strains.</title>
        <authorList>
            <person name="Moura F.T."/>
            <person name="Helene L.C.F."/>
            <person name="Hungria M."/>
        </authorList>
    </citation>
    <scope>NUCLEOTIDE SEQUENCE</scope>
    <source>
        <strain evidence="1">CCGE524</strain>
    </source>
</reference>
<protein>
    <submittedName>
        <fullName evidence="1">Uncharacterized protein</fullName>
    </submittedName>
</protein>
<evidence type="ECO:0000313" key="2">
    <source>
        <dbReference type="Proteomes" id="UP001172630"/>
    </source>
</evidence>
<gene>
    <name evidence="1" type="ORF">PY650_33630</name>
</gene>
<name>A0ABT7KP92_9HYPH</name>
<proteinExistence type="predicted"/>
<organism evidence="1 2">
    <name type="scientific">Rhizobium calliandrae</name>
    <dbReference type="NCBI Taxonomy" id="1312182"/>
    <lineage>
        <taxon>Bacteria</taxon>
        <taxon>Pseudomonadati</taxon>
        <taxon>Pseudomonadota</taxon>
        <taxon>Alphaproteobacteria</taxon>
        <taxon>Hyphomicrobiales</taxon>
        <taxon>Rhizobiaceae</taxon>
        <taxon>Rhizobium/Agrobacterium group</taxon>
        <taxon>Rhizobium</taxon>
    </lineage>
</organism>
<evidence type="ECO:0000313" key="1">
    <source>
        <dbReference type="EMBL" id="MDL2410442.1"/>
    </source>
</evidence>
<keyword evidence="2" id="KW-1185">Reference proteome</keyword>
<dbReference type="Proteomes" id="UP001172630">
    <property type="component" value="Unassembled WGS sequence"/>
</dbReference>
<sequence length="124" mass="14192">MIGSFVIVKGNIHATAHGMRIVRIFRRELKYGYAVKNARLHYFRQSYVEVCDLAALLAGFKDGAKQNCRQKISSNNNYIRLWSSSRPAWCYYYSATTNHPASACGNFALFLYDRKRCLRPSSIG</sequence>
<accession>A0ABT7KP92</accession>
<dbReference type="RefSeq" id="WP_285884304.1">
    <property type="nucleotide sequence ID" value="NZ_JARFYN010000083.1"/>
</dbReference>
<comment type="caution">
    <text evidence="1">The sequence shown here is derived from an EMBL/GenBank/DDBJ whole genome shotgun (WGS) entry which is preliminary data.</text>
</comment>